<keyword evidence="4" id="KW-1185">Reference proteome</keyword>
<proteinExistence type="predicted"/>
<comment type="caution">
    <text evidence="3">The sequence shown here is derived from an EMBL/GenBank/DDBJ whole genome shotgun (WGS) entry which is preliminary data.</text>
</comment>
<dbReference type="PANTHER" id="PTHR43244">
    <property type="match status" value="1"/>
</dbReference>
<evidence type="ECO:0000259" key="2">
    <source>
        <dbReference type="Pfam" id="PF00296"/>
    </source>
</evidence>
<keyword evidence="1 3" id="KW-0560">Oxidoreductase</keyword>
<dbReference type="EMBL" id="JAWLKB010000047">
    <property type="protein sequence ID" value="MDV6271459.1"/>
    <property type="molecule type" value="Genomic_DNA"/>
</dbReference>
<dbReference type="Gene3D" id="3.20.20.30">
    <property type="entry name" value="Luciferase-like domain"/>
    <property type="match status" value="1"/>
</dbReference>
<evidence type="ECO:0000313" key="3">
    <source>
        <dbReference type="EMBL" id="MDV6271459.1"/>
    </source>
</evidence>
<reference evidence="3 4" key="1">
    <citation type="submission" date="2023-10" db="EMBL/GenBank/DDBJ databases">
        <title>Development of a sustainable strategy for remediation of hydrocarbon-contaminated territories based on the waste exchange concept.</title>
        <authorList>
            <person name="Krivoruchko A."/>
        </authorList>
    </citation>
    <scope>NUCLEOTIDE SEQUENCE [LARGE SCALE GENOMIC DNA]</scope>
    <source>
        <strain evidence="3 4">IEGM 1203</strain>
    </source>
</reference>
<organism evidence="3 4">
    <name type="scientific">Rhodococcus globerulus</name>
    <dbReference type="NCBI Taxonomy" id="33008"/>
    <lineage>
        <taxon>Bacteria</taxon>
        <taxon>Bacillati</taxon>
        <taxon>Actinomycetota</taxon>
        <taxon>Actinomycetes</taxon>
        <taxon>Mycobacteriales</taxon>
        <taxon>Nocardiaceae</taxon>
        <taxon>Rhodococcus</taxon>
    </lineage>
</organism>
<evidence type="ECO:0000313" key="4">
    <source>
        <dbReference type="Proteomes" id="UP001185927"/>
    </source>
</evidence>
<dbReference type="GO" id="GO:0016491">
    <property type="term" value="F:oxidoreductase activity"/>
    <property type="evidence" value="ECO:0007669"/>
    <property type="project" value="UniProtKB-KW"/>
</dbReference>
<protein>
    <submittedName>
        <fullName evidence="3">LLM class flavin-dependent oxidoreductase</fullName>
        <ecNumber evidence="3">1.-.-.-</ecNumber>
    </submittedName>
</protein>
<dbReference type="Pfam" id="PF00296">
    <property type="entry name" value="Bac_luciferase"/>
    <property type="match status" value="1"/>
</dbReference>
<evidence type="ECO:0000256" key="1">
    <source>
        <dbReference type="ARBA" id="ARBA00023002"/>
    </source>
</evidence>
<sequence length="345" mass="37295">MYEAEDVTPFGIGVILNSLNLADIARQTKAADENGFSSVSVGDNPEHMLDTYVSLTYAAQAAERCHVGTTITTPIHRDPLVVATAFSSVETIHRGHVFIGIGTGRARQKSSIRELREHIVALRELWSSGKSTFRGVDMRLSWDANPVPIVLCASGPRALRLGGELADAVIVESGLTPELIENAKRQVADGALAAGRNPSDIKLCWYARTSIGSTEVAAVDDCLPSMAAAGAFLSRRTSGLDDVPTQHHAKLRTLAEKYDMSAHFRTDRDNPNRRLLDDEPLRDYLIERMGVVGTPAQWVSRIDRLRELGVHNILCVGAGSDKDAMIDLVGQYVIPKLAGVSSGAS</sequence>
<dbReference type="InterPro" id="IPR036661">
    <property type="entry name" value="Luciferase-like_sf"/>
</dbReference>
<dbReference type="SUPFAM" id="SSF51679">
    <property type="entry name" value="Bacterial luciferase-like"/>
    <property type="match status" value="1"/>
</dbReference>
<dbReference type="PANTHER" id="PTHR43244:SF1">
    <property type="entry name" value="5,10-METHYLENETETRAHYDROMETHANOPTERIN REDUCTASE"/>
    <property type="match status" value="1"/>
</dbReference>
<feature type="domain" description="Luciferase-like" evidence="2">
    <location>
        <begin position="20"/>
        <end position="311"/>
    </location>
</feature>
<dbReference type="InterPro" id="IPR050564">
    <property type="entry name" value="F420-G6PD/mer"/>
</dbReference>
<name>A0ABU4C4W8_RHOGO</name>
<dbReference type="InterPro" id="IPR011251">
    <property type="entry name" value="Luciferase-like_dom"/>
</dbReference>
<dbReference type="RefSeq" id="WP_317545916.1">
    <property type="nucleotide sequence ID" value="NZ_JAWLKB010000047.1"/>
</dbReference>
<dbReference type="EC" id="1.-.-.-" evidence="3"/>
<dbReference type="Proteomes" id="UP001185927">
    <property type="component" value="Unassembled WGS sequence"/>
</dbReference>
<gene>
    <name evidence="3" type="ORF">R3Q16_33155</name>
</gene>
<accession>A0ABU4C4W8</accession>